<name>A0A0C3GMY0_OIDMZ</name>
<reference evidence="2" key="2">
    <citation type="submission" date="2015-01" db="EMBL/GenBank/DDBJ databases">
        <title>Evolutionary Origins and Diversification of the Mycorrhizal Mutualists.</title>
        <authorList>
            <consortium name="DOE Joint Genome Institute"/>
            <consortium name="Mycorrhizal Genomics Consortium"/>
            <person name="Kohler A."/>
            <person name="Kuo A."/>
            <person name="Nagy L.G."/>
            <person name="Floudas D."/>
            <person name="Copeland A."/>
            <person name="Barry K.W."/>
            <person name="Cichocki N."/>
            <person name="Veneault-Fourrey C."/>
            <person name="LaButti K."/>
            <person name="Lindquist E.A."/>
            <person name="Lipzen A."/>
            <person name="Lundell T."/>
            <person name="Morin E."/>
            <person name="Murat C."/>
            <person name="Riley R."/>
            <person name="Ohm R."/>
            <person name="Sun H."/>
            <person name="Tunlid A."/>
            <person name="Henrissat B."/>
            <person name="Grigoriev I.V."/>
            <person name="Hibbett D.S."/>
            <person name="Martin F."/>
        </authorList>
    </citation>
    <scope>NUCLEOTIDE SEQUENCE [LARGE SCALE GENOMIC DNA]</scope>
    <source>
        <strain evidence="2">Zn</strain>
    </source>
</reference>
<dbReference type="InParanoid" id="A0A0C3GMY0"/>
<evidence type="ECO:0000313" key="2">
    <source>
        <dbReference type="Proteomes" id="UP000054321"/>
    </source>
</evidence>
<reference evidence="1 2" key="1">
    <citation type="submission" date="2014-04" db="EMBL/GenBank/DDBJ databases">
        <authorList>
            <consortium name="DOE Joint Genome Institute"/>
            <person name="Kuo A."/>
            <person name="Martino E."/>
            <person name="Perotto S."/>
            <person name="Kohler A."/>
            <person name="Nagy L.G."/>
            <person name="Floudas D."/>
            <person name="Copeland A."/>
            <person name="Barry K.W."/>
            <person name="Cichocki N."/>
            <person name="Veneault-Fourrey C."/>
            <person name="LaButti K."/>
            <person name="Lindquist E.A."/>
            <person name="Lipzen A."/>
            <person name="Lundell T."/>
            <person name="Morin E."/>
            <person name="Murat C."/>
            <person name="Sun H."/>
            <person name="Tunlid A."/>
            <person name="Henrissat B."/>
            <person name="Grigoriev I.V."/>
            <person name="Hibbett D.S."/>
            <person name="Martin F."/>
            <person name="Nordberg H.P."/>
            <person name="Cantor M.N."/>
            <person name="Hua S.X."/>
        </authorList>
    </citation>
    <scope>NUCLEOTIDE SEQUENCE [LARGE SCALE GENOMIC DNA]</scope>
    <source>
        <strain evidence="1 2">Zn</strain>
    </source>
</reference>
<dbReference type="InterPro" id="IPR036047">
    <property type="entry name" value="F-box-like_dom_sf"/>
</dbReference>
<evidence type="ECO:0008006" key="3">
    <source>
        <dbReference type="Google" id="ProtNLM"/>
    </source>
</evidence>
<proteinExistence type="predicted"/>
<dbReference type="EMBL" id="KN832882">
    <property type="protein sequence ID" value="KIM97470.1"/>
    <property type="molecule type" value="Genomic_DNA"/>
</dbReference>
<sequence>MAPHTAVEVFSIPELLHFILLELPLKDLLVVQGVCCQWYEAIETSETFQEKLFFQPTRDQSRPPEFNPLLKMIFPSFNEATTMTAGITRSMFHEVDWFKDPSRRYKFLRPEASWREMLSIQPYSKLVDVMIKCNCHCVWHEKRFGNLSYEYIEDMTEEDNIGRIGLIWDILAYLLDKTESAKVSIDWFGAGCKSHPTYFILMSLHRDCPRGRYVEPSGLAVARFDRTTLEWEDEPSHPSRFLLLSYYYSGRTIDDSPSERLRYRD</sequence>
<dbReference type="HOGENOM" id="CLU_1038193_0_0_1"/>
<dbReference type="AlphaFoldDB" id="A0A0C3GMY0"/>
<dbReference type="OrthoDB" id="3800738at2759"/>
<keyword evidence="2" id="KW-1185">Reference proteome</keyword>
<organism evidence="1 2">
    <name type="scientific">Oidiodendron maius (strain Zn)</name>
    <dbReference type="NCBI Taxonomy" id="913774"/>
    <lineage>
        <taxon>Eukaryota</taxon>
        <taxon>Fungi</taxon>
        <taxon>Dikarya</taxon>
        <taxon>Ascomycota</taxon>
        <taxon>Pezizomycotina</taxon>
        <taxon>Leotiomycetes</taxon>
        <taxon>Leotiomycetes incertae sedis</taxon>
        <taxon>Myxotrichaceae</taxon>
        <taxon>Oidiodendron</taxon>
    </lineage>
</organism>
<dbReference type="SUPFAM" id="SSF81383">
    <property type="entry name" value="F-box domain"/>
    <property type="match status" value="1"/>
</dbReference>
<protein>
    <recommendedName>
        <fullName evidence="3">F-box domain-containing protein</fullName>
    </recommendedName>
</protein>
<evidence type="ECO:0000313" key="1">
    <source>
        <dbReference type="EMBL" id="KIM97470.1"/>
    </source>
</evidence>
<dbReference type="STRING" id="913774.A0A0C3GMY0"/>
<gene>
    <name evidence="1" type="ORF">OIDMADRAFT_182778</name>
</gene>
<dbReference type="Proteomes" id="UP000054321">
    <property type="component" value="Unassembled WGS sequence"/>
</dbReference>
<accession>A0A0C3GMY0</accession>